<dbReference type="Pfam" id="PF00561">
    <property type="entry name" value="Abhydrolase_1"/>
    <property type="match status" value="1"/>
</dbReference>
<dbReference type="PANTHER" id="PTHR43798">
    <property type="entry name" value="MONOACYLGLYCEROL LIPASE"/>
    <property type="match status" value="1"/>
</dbReference>
<reference evidence="3" key="1">
    <citation type="journal article" date="2022" name="Data Brief">
        <title>Draft genome sequence data of Gordonia hongkongensis strain EUFUS-Z928 isolated from the octocoral Eunicea fusca.</title>
        <authorList>
            <person name="Sanchez-Suarez J."/>
            <person name="Diaz L."/>
            <person name="Melo-Bolivar J."/>
            <person name="Villamil L."/>
        </authorList>
    </citation>
    <scope>NUCLEOTIDE SEQUENCE</scope>
    <source>
        <strain evidence="3">EUFUS-Z928</strain>
    </source>
</reference>
<dbReference type="InterPro" id="IPR000073">
    <property type="entry name" value="AB_hydrolase_1"/>
</dbReference>
<feature type="domain" description="AB hydrolase-1" evidence="2">
    <location>
        <begin position="16"/>
        <end position="238"/>
    </location>
</feature>
<evidence type="ECO:0000313" key="4">
    <source>
        <dbReference type="Proteomes" id="UP001152308"/>
    </source>
</evidence>
<evidence type="ECO:0000256" key="1">
    <source>
        <dbReference type="ARBA" id="ARBA00022801"/>
    </source>
</evidence>
<name>A0ABT6BWL7_9ACTN</name>
<accession>A0ABT6BWL7</accession>
<dbReference type="NCBIfam" id="TIGR02427">
    <property type="entry name" value="protocat_pcaD"/>
    <property type="match status" value="1"/>
</dbReference>
<dbReference type="Proteomes" id="UP001152308">
    <property type="component" value="Unassembled WGS sequence"/>
</dbReference>
<dbReference type="RefSeq" id="WP_277244027.1">
    <property type="nucleotide sequence ID" value="NZ_JAKJLQ010000011.1"/>
</dbReference>
<dbReference type="EMBL" id="JAKJLQ010000011">
    <property type="protein sequence ID" value="MDF6102334.1"/>
    <property type="molecule type" value="Genomic_DNA"/>
</dbReference>
<dbReference type="PANTHER" id="PTHR43798:SF31">
    <property type="entry name" value="AB HYDROLASE SUPERFAMILY PROTEIN YCLE"/>
    <property type="match status" value="1"/>
</dbReference>
<evidence type="ECO:0000259" key="2">
    <source>
        <dbReference type="Pfam" id="PF00561"/>
    </source>
</evidence>
<evidence type="ECO:0000313" key="3">
    <source>
        <dbReference type="EMBL" id="MDF6102334.1"/>
    </source>
</evidence>
<sequence>MSAQVHAVVTGRPDGPAVVLSNSLGSTHRMWDSQVAALEERFRVVRYDTRGHGDSPVPPGPYSIDELADDVIALLDRFDIERAHLVGLSLGGMTMMRVAARNPERVDRLALLCTAAYLPPAQGWTDRAALVRADGTSVVAAAVVQRWFTPGYLAANTEARQQFEAMVAATPAEGYAACCEAISAMDQRSDLSSIIAPTLAIAGADDPATPPDLLRDIVDAVPNGRLLVVPDSAHLANAEQVDTITPALIEHLEQQ</sequence>
<organism evidence="3 4">
    <name type="scientific">Gordonia hongkongensis</name>
    <dbReference type="NCBI Taxonomy" id="1701090"/>
    <lineage>
        <taxon>Bacteria</taxon>
        <taxon>Bacillati</taxon>
        <taxon>Actinomycetota</taxon>
        <taxon>Actinomycetes</taxon>
        <taxon>Mycobacteriales</taxon>
        <taxon>Gordoniaceae</taxon>
        <taxon>Gordonia</taxon>
    </lineage>
</organism>
<reference evidence="3" key="2">
    <citation type="submission" date="2022-01" db="EMBL/GenBank/DDBJ databases">
        <authorList>
            <person name="Sanchez-Suarez J."/>
            <person name="Villamil L."/>
            <person name="Diaz L.E."/>
        </authorList>
    </citation>
    <scope>NUCLEOTIDE SEQUENCE</scope>
    <source>
        <strain evidence="3">EUFUS-Z928</strain>
    </source>
</reference>
<keyword evidence="1 3" id="KW-0378">Hydrolase</keyword>
<dbReference type="SUPFAM" id="SSF53474">
    <property type="entry name" value="alpha/beta-Hydrolases"/>
    <property type="match status" value="1"/>
</dbReference>
<dbReference type="EC" id="3.1.1.24" evidence="3"/>
<proteinExistence type="predicted"/>
<dbReference type="InterPro" id="IPR050266">
    <property type="entry name" value="AB_hydrolase_sf"/>
</dbReference>
<comment type="caution">
    <text evidence="3">The sequence shown here is derived from an EMBL/GenBank/DDBJ whole genome shotgun (WGS) entry which is preliminary data.</text>
</comment>
<dbReference type="Gene3D" id="3.40.50.1820">
    <property type="entry name" value="alpha/beta hydrolase"/>
    <property type="match status" value="1"/>
</dbReference>
<keyword evidence="4" id="KW-1185">Reference proteome</keyword>
<dbReference type="GO" id="GO:0047570">
    <property type="term" value="F:3-oxoadipate enol-lactonase activity"/>
    <property type="evidence" value="ECO:0007669"/>
    <property type="project" value="UniProtKB-EC"/>
</dbReference>
<gene>
    <name evidence="3" type="primary">pcaD</name>
    <name evidence="3" type="ORF">L2299_14855</name>
</gene>
<dbReference type="InterPro" id="IPR026968">
    <property type="entry name" value="PcaD/CatD"/>
</dbReference>
<dbReference type="PRINTS" id="PR00111">
    <property type="entry name" value="ABHYDROLASE"/>
</dbReference>
<protein>
    <submittedName>
        <fullName evidence="3">3-oxoadipate enol-lactonase</fullName>
        <ecNumber evidence="3">3.1.1.24</ecNumber>
    </submittedName>
</protein>
<dbReference type="InterPro" id="IPR029058">
    <property type="entry name" value="AB_hydrolase_fold"/>
</dbReference>